<organism evidence="1 2">
    <name type="scientific">Fictibacillus arsenicus</name>
    <dbReference type="NCBI Taxonomy" id="255247"/>
    <lineage>
        <taxon>Bacteria</taxon>
        <taxon>Bacillati</taxon>
        <taxon>Bacillota</taxon>
        <taxon>Bacilli</taxon>
        <taxon>Bacillales</taxon>
        <taxon>Fictibacillaceae</taxon>
        <taxon>Fictibacillus</taxon>
    </lineage>
</organism>
<dbReference type="AlphaFoldDB" id="A0A1V3GB27"/>
<gene>
    <name evidence="1" type="ORF">UN64_02245</name>
</gene>
<reference evidence="1 2" key="1">
    <citation type="submission" date="2016-11" db="EMBL/GenBank/DDBJ databases">
        <authorList>
            <person name="Jaros S."/>
            <person name="Januszkiewicz K."/>
            <person name="Wedrychowicz H."/>
        </authorList>
    </citation>
    <scope>NUCLEOTIDE SEQUENCE [LARGE SCALE GENOMIC DNA]</scope>
    <source>
        <strain evidence="1 2">Con a/3</strain>
    </source>
</reference>
<name>A0A1V3GB27_9BACL</name>
<evidence type="ECO:0000313" key="1">
    <source>
        <dbReference type="EMBL" id="OOE14055.1"/>
    </source>
</evidence>
<dbReference type="RefSeq" id="WP_077359471.1">
    <property type="nucleotide sequence ID" value="NZ_MQMF01000001.1"/>
</dbReference>
<dbReference type="Proteomes" id="UP000188597">
    <property type="component" value="Unassembled WGS sequence"/>
</dbReference>
<comment type="caution">
    <text evidence="1">The sequence shown here is derived from an EMBL/GenBank/DDBJ whole genome shotgun (WGS) entry which is preliminary data.</text>
</comment>
<sequence>MVRLVWNSEIKMKITCRNSCELYDWITEGCSIKRGVNIDDPNTLSCCNLFLCREYMRNLATQQEPIYEWKTEGDNQIVGDNYKNEENSLYPLQPDRPLQRNDAVWFTSPCKSYGCWIINKSKKKLVVISIHTNAPERGWSENVYKSPYPLHNHNSPLAAASRLAWYVDEEGFGQYVMLINGEIATFTSKKPQNWRILKRRKEDKKS</sequence>
<dbReference type="EMBL" id="MQMF01000001">
    <property type="protein sequence ID" value="OOE14055.1"/>
    <property type="molecule type" value="Genomic_DNA"/>
</dbReference>
<protein>
    <submittedName>
        <fullName evidence="1">Uncharacterized protein</fullName>
    </submittedName>
</protein>
<evidence type="ECO:0000313" key="2">
    <source>
        <dbReference type="Proteomes" id="UP000188597"/>
    </source>
</evidence>
<accession>A0A1V3GB27</accession>
<dbReference type="OrthoDB" id="2678260at2"/>
<proteinExistence type="predicted"/>